<dbReference type="RefSeq" id="WP_014560068.1">
    <property type="nucleotide sequence ID" value="NC_017464.1"/>
</dbReference>
<evidence type="ECO:0000259" key="1">
    <source>
        <dbReference type="Pfam" id="PF09623"/>
    </source>
</evidence>
<dbReference type="STRING" id="945713.IALB_1202"/>
<dbReference type="eggNOG" id="COG0745">
    <property type="taxonomic scope" value="Bacteria"/>
</dbReference>
<dbReference type="Pfam" id="PF09623">
    <property type="entry name" value="Cas_NE0113"/>
    <property type="match status" value="1"/>
</dbReference>
<evidence type="ECO:0000313" key="3">
    <source>
        <dbReference type="Proteomes" id="UP000007394"/>
    </source>
</evidence>
<dbReference type="InterPro" id="IPR019092">
    <property type="entry name" value="SSO2081-like_dom"/>
</dbReference>
<evidence type="ECO:0000313" key="2">
    <source>
        <dbReference type="EMBL" id="AFH48913.1"/>
    </source>
</evidence>
<gene>
    <name evidence="2" type="ordered locus">IALB_1202</name>
</gene>
<accession>I0AIV6</accession>
<organism evidence="2 3">
    <name type="scientific">Ignavibacterium album (strain DSM 19864 / JCM 16511 / NBRC 101810 / Mat9-16)</name>
    <dbReference type="NCBI Taxonomy" id="945713"/>
    <lineage>
        <taxon>Bacteria</taxon>
        <taxon>Pseudomonadati</taxon>
        <taxon>Ignavibacteriota</taxon>
        <taxon>Ignavibacteria</taxon>
        <taxon>Ignavibacteriales</taxon>
        <taxon>Ignavibacteriaceae</taxon>
        <taxon>Ignavibacterium</taxon>
    </lineage>
</organism>
<proteinExistence type="predicted"/>
<dbReference type="PATRIC" id="fig|945713.3.peg.1206"/>
<feature type="domain" description="CRISPR system ring nuclease SSO2081-like" evidence="1">
    <location>
        <begin position="14"/>
        <end position="200"/>
    </location>
</feature>
<dbReference type="EMBL" id="CP003418">
    <property type="protein sequence ID" value="AFH48913.1"/>
    <property type="molecule type" value="Genomic_DNA"/>
</dbReference>
<dbReference type="HOGENOM" id="CLU_050851_0_0_10"/>
<sequence>MKTKNILICVSGLTPQIVTETLFCLSVKEKIPIDEIYVLTTARGREVILGRDKHPATPKTPLKKELENLCKQYKLKKPLFQENDDHIIVAKEESIELPDIRSDKDNILFPNKVCEFLRLKTSDPRNILFCSITGGRKSMSVHLANALSIFAREKDRLVHVLTKEEHEFKGFYPQTKAEIKDLELSDIPFVRLRSLLSAELKGKELLKSNFDEIVRFTQAQLKSLSPSNKMILEMERRELRFGNDRITLEPMEFLFYYFFVDSKLRGLSNISVQQFTSDETRNQFIEYFQVYYENYHIKQKTWYKKGFSKEDFRSKRSKVNLKIKELIEDDDISSNYLIDVNRKYGESTYYIKADKDRFIIK</sequence>
<keyword evidence="3" id="KW-1185">Reference proteome</keyword>
<name>I0AIV6_IGNAJ</name>
<dbReference type="AlphaFoldDB" id="I0AIV6"/>
<dbReference type="Proteomes" id="UP000007394">
    <property type="component" value="Chromosome"/>
</dbReference>
<reference evidence="2 3" key="1">
    <citation type="journal article" date="2012" name="Front. Microbiol.">
        <title>Complete genome of Ignavibacterium album, a metabolically versatile, flagellated, facultative anaerobe from the phylum Chlorobi.</title>
        <authorList>
            <person name="Liu Z."/>
            <person name="Frigaard N.-U."/>
            <person name="Vogl K."/>
            <person name="Iino T."/>
            <person name="Ohkuma M."/>
            <person name="Overmann J."/>
            <person name="Bryant D.A."/>
        </authorList>
    </citation>
    <scope>NUCLEOTIDE SEQUENCE [LARGE SCALE GENOMIC DNA]</scope>
    <source>
        <strain evidence="3">DSM 19864 / JCM 16511 / NBRC 101810 / Mat9-16</strain>
    </source>
</reference>
<dbReference type="NCBIfam" id="TIGR02584">
    <property type="entry name" value="cas_NE0113"/>
    <property type="match status" value="1"/>
</dbReference>
<protein>
    <submittedName>
        <fullName evidence="2">NE0113 family CRISPR-associated protein</fullName>
    </submittedName>
</protein>
<dbReference type="InterPro" id="IPR013413">
    <property type="entry name" value="CRISPR-assoc_prot_NE0113"/>
</dbReference>
<dbReference type="OrthoDB" id="9805822at2"/>
<dbReference type="KEGG" id="ial:IALB_1202"/>